<organism evidence="1 2">
    <name type="scientific">Rhododendron simsii</name>
    <name type="common">Sims's rhododendron</name>
    <dbReference type="NCBI Taxonomy" id="118357"/>
    <lineage>
        <taxon>Eukaryota</taxon>
        <taxon>Viridiplantae</taxon>
        <taxon>Streptophyta</taxon>
        <taxon>Embryophyta</taxon>
        <taxon>Tracheophyta</taxon>
        <taxon>Spermatophyta</taxon>
        <taxon>Magnoliopsida</taxon>
        <taxon>eudicotyledons</taxon>
        <taxon>Gunneridae</taxon>
        <taxon>Pentapetalae</taxon>
        <taxon>asterids</taxon>
        <taxon>Ericales</taxon>
        <taxon>Ericaceae</taxon>
        <taxon>Ericoideae</taxon>
        <taxon>Rhodoreae</taxon>
        <taxon>Rhododendron</taxon>
    </lineage>
</organism>
<keyword evidence="2" id="KW-1185">Reference proteome</keyword>
<dbReference type="Proteomes" id="UP000626092">
    <property type="component" value="Unassembled WGS sequence"/>
</dbReference>
<evidence type="ECO:0000313" key="1">
    <source>
        <dbReference type="EMBL" id="KAF7142067.1"/>
    </source>
</evidence>
<proteinExistence type="predicted"/>
<accession>A0A834LND4</accession>
<dbReference type="AlphaFoldDB" id="A0A834LND4"/>
<protein>
    <submittedName>
        <fullName evidence="1">Uncharacterized protein</fullName>
    </submittedName>
</protein>
<evidence type="ECO:0000313" key="2">
    <source>
        <dbReference type="Proteomes" id="UP000626092"/>
    </source>
</evidence>
<comment type="caution">
    <text evidence="1">The sequence shown here is derived from an EMBL/GenBank/DDBJ whole genome shotgun (WGS) entry which is preliminary data.</text>
</comment>
<gene>
    <name evidence="1" type="ORF">RHSIM_Rhsim06G0209700</name>
</gene>
<reference evidence="1" key="1">
    <citation type="submission" date="2019-11" db="EMBL/GenBank/DDBJ databases">
        <authorList>
            <person name="Liu Y."/>
            <person name="Hou J."/>
            <person name="Li T.-Q."/>
            <person name="Guan C.-H."/>
            <person name="Wu X."/>
            <person name="Wu H.-Z."/>
            <person name="Ling F."/>
            <person name="Zhang R."/>
            <person name="Shi X.-G."/>
            <person name="Ren J.-P."/>
            <person name="Chen E.-F."/>
            <person name="Sun J.-M."/>
        </authorList>
    </citation>
    <scope>NUCLEOTIDE SEQUENCE</scope>
    <source>
        <strain evidence="1">Adult_tree_wgs_1</strain>
        <tissue evidence="1">Leaves</tissue>
    </source>
</reference>
<name>A0A834LND4_RHOSS</name>
<sequence length="104" mass="11312">MANATNLHPSLLLVTLPSSLHFRPSESTLRGNAIWSTLAVTTARTCFGGKEAGGLPPRPGVLQLQVKCVLAECGLHALHANGLEDHHHGWVHEDQVFRWDTLMA</sequence>
<dbReference type="EMBL" id="WJXA01000006">
    <property type="protein sequence ID" value="KAF7142067.1"/>
    <property type="molecule type" value="Genomic_DNA"/>
</dbReference>